<organism evidence="4 5">
    <name type="scientific">Phlebotomus papatasi</name>
    <name type="common">Sandfly</name>
    <dbReference type="NCBI Taxonomy" id="29031"/>
    <lineage>
        <taxon>Eukaryota</taxon>
        <taxon>Metazoa</taxon>
        <taxon>Ecdysozoa</taxon>
        <taxon>Arthropoda</taxon>
        <taxon>Hexapoda</taxon>
        <taxon>Insecta</taxon>
        <taxon>Pterygota</taxon>
        <taxon>Neoptera</taxon>
        <taxon>Endopterygota</taxon>
        <taxon>Diptera</taxon>
        <taxon>Nematocera</taxon>
        <taxon>Psychodoidea</taxon>
        <taxon>Psychodidae</taxon>
        <taxon>Phlebotomus</taxon>
        <taxon>Phlebotomus</taxon>
    </lineage>
</organism>
<sequence length="87" mass="9303">MNKSNLNLEDNGARHTFSEAVGKNVANPTAMLLCATKMLRHVNLQPYSDLILNAVGSVLKAGKVRTKDLGGQSTTNEFTFAVIANLG</sequence>
<keyword evidence="5" id="KW-1185">Reference proteome</keyword>
<dbReference type="SUPFAM" id="SSF53659">
    <property type="entry name" value="Isocitrate/Isopropylmalate dehydrogenase-like"/>
    <property type="match status" value="1"/>
</dbReference>
<dbReference type="Proteomes" id="UP000092462">
    <property type="component" value="Unassembled WGS sequence"/>
</dbReference>
<dbReference type="EnsemblMetazoa" id="PPAI008835-RA">
    <property type="protein sequence ID" value="PPAI008835-PA"/>
    <property type="gene ID" value="PPAI008835"/>
</dbReference>
<dbReference type="AlphaFoldDB" id="A0A1B0DKP1"/>
<evidence type="ECO:0000256" key="1">
    <source>
        <dbReference type="ARBA" id="ARBA00007769"/>
    </source>
</evidence>
<evidence type="ECO:0000313" key="5">
    <source>
        <dbReference type="Proteomes" id="UP000092462"/>
    </source>
</evidence>
<evidence type="ECO:0000259" key="3">
    <source>
        <dbReference type="Pfam" id="PF00180"/>
    </source>
</evidence>
<name>A0A1B0DKP1_PHLPP</name>
<proteinExistence type="inferred from homology"/>
<evidence type="ECO:0000313" key="4">
    <source>
        <dbReference type="EnsemblMetazoa" id="PPAI008835-PA"/>
    </source>
</evidence>
<dbReference type="GO" id="GO:0005739">
    <property type="term" value="C:mitochondrion"/>
    <property type="evidence" value="ECO:0007669"/>
    <property type="project" value="TreeGrafter"/>
</dbReference>
<dbReference type="EMBL" id="AJVK01035669">
    <property type="status" value="NOT_ANNOTATED_CDS"/>
    <property type="molecule type" value="Genomic_DNA"/>
</dbReference>
<accession>A0A1B0DKP1</accession>
<feature type="domain" description="Isopropylmalate dehydrogenase-like" evidence="3">
    <location>
        <begin position="19"/>
        <end position="81"/>
    </location>
</feature>
<dbReference type="VEuPathDB" id="VectorBase:PPAPM1_001332"/>
<dbReference type="PANTHER" id="PTHR11835">
    <property type="entry name" value="DECARBOXYLATING DEHYDROGENASES-ISOCITRATE, ISOPROPYLMALATE, TARTRATE"/>
    <property type="match status" value="1"/>
</dbReference>
<dbReference type="PANTHER" id="PTHR11835:SF42">
    <property type="entry name" value="ISOCITRATE DEHYDROGENASE [NAD] SUBUNIT BETA, MITOCHONDRIAL"/>
    <property type="match status" value="1"/>
</dbReference>
<dbReference type="VEuPathDB" id="VectorBase:PPAI008835"/>
<dbReference type="Gene3D" id="3.40.718.10">
    <property type="entry name" value="Isopropylmalate Dehydrogenase"/>
    <property type="match status" value="1"/>
</dbReference>
<comment type="similarity">
    <text evidence="1">Belongs to the isocitrate and isopropylmalate dehydrogenases family.</text>
</comment>
<evidence type="ECO:0000256" key="2">
    <source>
        <dbReference type="ARBA" id="ARBA00022532"/>
    </source>
</evidence>
<protein>
    <recommendedName>
        <fullName evidence="3">Isopropylmalate dehydrogenase-like domain-containing protein</fullName>
    </recommendedName>
</protein>
<dbReference type="Pfam" id="PF00180">
    <property type="entry name" value="Iso_dh"/>
    <property type="match status" value="1"/>
</dbReference>
<keyword evidence="2" id="KW-0816">Tricarboxylic acid cycle</keyword>
<dbReference type="GO" id="GO:0006102">
    <property type="term" value="P:isocitrate metabolic process"/>
    <property type="evidence" value="ECO:0007669"/>
    <property type="project" value="TreeGrafter"/>
</dbReference>
<dbReference type="InterPro" id="IPR024084">
    <property type="entry name" value="IsoPropMal-DH-like_dom"/>
</dbReference>
<reference evidence="4" key="1">
    <citation type="submission" date="2022-08" db="UniProtKB">
        <authorList>
            <consortium name="EnsemblMetazoa"/>
        </authorList>
    </citation>
    <scope>IDENTIFICATION</scope>
    <source>
        <strain evidence="4">Israel</strain>
    </source>
</reference>
<dbReference type="EMBL" id="AJVK01035668">
    <property type="status" value="NOT_ANNOTATED_CDS"/>
    <property type="molecule type" value="Genomic_DNA"/>
</dbReference>
<dbReference type="GO" id="GO:0006099">
    <property type="term" value="P:tricarboxylic acid cycle"/>
    <property type="evidence" value="ECO:0007669"/>
    <property type="project" value="UniProtKB-KW"/>
</dbReference>